<dbReference type="EMBL" id="VSSQ01006961">
    <property type="protein sequence ID" value="MPM34399.1"/>
    <property type="molecule type" value="Genomic_DNA"/>
</dbReference>
<evidence type="ECO:0000313" key="1">
    <source>
        <dbReference type="EMBL" id="MPM34399.1"/>
    </source>
</evidence>
<comment type="caution">
    <text evidence="1">The sequence shown here is derived from an EMBL/GenBank/DDBJ whole genome shotgun (WGS) entry which is preliminary data.</text>
</comment>
<dbReference type="AlphaFoldDB" id="A0A644Z1G9"/>
<sequence>MYLRIFPKAFNHQAQSSRCFARSRRTNQQEIILGSQCFPRNTIKVGRCMHDLFIISRAKLRQALKEKQVTPFFRGTCKSRQSHIHASESGIHDVVFQRIETIGRNHRRILLRSTQPYFHTMFVNVFNITFKNHLIGNLIGIVVSLIQNNSISLPEIRQRHLCFNFTAVGFGNS</sequence>
<proteinExistence type="predicted"/>
<gene>
    <name evidence="1" type="ORF">SDC9_80982</name>
</gene>
<accession>A0A644Z1G9</accession>
<protein>
    <submittedName>
        <fullName evidence="1">Uncharacterized protein</fullName>
    </submittedName>
</protein>
<reference evidence="1" key="1">
    <citation type="submission" date="2019-08" db="EMBL/GenBank/DDBJ databases">
        <authorList>
            <person name="Kucharzyk K."/>
            <person name="Murdoch R.W."/>
            <person name="Higgins S."/>
            <person name="Loffler F."/>
        </authorList>
    </citation>
    <scope>NUCLEOTIDE SEQUENCE</scope>
</reference>
<organism evidence="1">
    <name type="scientific">bioreactor metagenome</name>
    <dbReference type="NCBI Taxonomy" id="1076179"/>
    <lineage>
        <taxon>unclassified sequences</taxon>
        <taxon>metagenomes</taxon>
        <taxon>ecological metagenomes</taxon>
    </lineage>
</organism>
<name>A0A644Z1G9_9ZZZZ</name>